<organism evidence="1 2">
    <name type="scientific">Parabacteroides distasonis</name>
    <dbReference type="NCBI Taxonomy" id="823"/>
    <lineage>
        <taxon>Bacteria</taxon>
        <taxon>Pseudomonadati</taxon>
        <taxon>Bacteroidota</taxon>
        <taxon>Bacteroidia</taxon>
        <taxon>Bacteroidales</taxon>
        <taxon>Tannerellaceae</taxon>
        <taxon>Parabacteroides</taxon>
    </lineage>
</organism>
<comment type="caution">
    <text evidence="1">The sequence shown here is derived from an EMBL/GenBank/DDBJ whole genome shotgun (WGS) entry which is preliminary data.</text>
</comment>
<dbReference type="AlphaFoldDB" id="A0A5C6KM13"/>
<evidence type="ECO:0000313" key="1">
    <source>
        <dbReference type="EMBL" id="TWV63476.1"/>
    </source>
</evidence>
<dbReference type="EMBL" id="VOHW01000002">
    <property type="protein sequence ID" value="TWV63476.1"/>
    <property type="molecule type" value="Genomic_DNA"/>
</dbReference>
<dbReference type="InterPro" id="IPR032675">
    <property type="entry name" value="LRR_dom_sf"/>
</dbReference>
<name>A0A5C6KM13_PARDI</name>
<dbReference type="Gene3D" id="3.80.10.10">
    <property type="entry name" value="Ribonuclease Inhibitor"/>
    <property type="match status" value="1"/>
</dbReference>
<sequence>MKKIKLLLVLSILNIGINNGQSRTETDSIGIVLRALYDNLDGDNWKRKDNWFSDKPYEEWYGLRFDRSGLYGINLMDNNLTGVLPPEIGMLPHSCSFLDIRRNNISGNLPIEILNVPHLYPWIMENKFTGKLPEEFKSAPFYDEEWLRFDVVRQKYGYGFDFPVTTNMIELDNNIYLHPNFNAIEYRLSKDDFERFAETGTNEKEITKKLYNLFEDKFDFIAYIFNEYKFTPLKTSYEGWFSNVKNGIEGIGCQTFDISEKYGSKGRLNGLIHTLREYGPFTHEIMHNWCGLDLGQFVYKNNKLYKQSVHWGISDINGVLGGFSQEKLKMNVDGNPHKYQIPNLISNDSYAPLELYLMGLLDIKEVPDIHVYDNITLFEAGAPTTFIAETVNTWTWQDIERTFGKRNPSFENSQKEFSILNVVLTIEPINDLEWFIIQDAIEFKSKKEEVNSPFHNYKKNFWHATGGRASVEMDKLNEKLKNPIVSNDKIDIPSSLRLAKNQDVITISSKKLIERLEVYDINGRFIKKESVNRNNHTIHLKPNIHYIIKAYFKDKIVESIKI</sequence>
<accession>A0A5C6KM13</accession>
<dbReference type="Proteomes" id="UP000315827">
    <property type="component" value="Unassembled WGS sequence"/>
</dbReference>
<dbReference type="SUPFAM" id="SSF52058">
    <property type="entry name" value="L domain-like"/>
    <property type="match status" value="1"/>
</dbReference>
<proteinExistence type="predicted"/>
<dbReference type="RefSeq" id="WP_146374988.1">
    <property type="nucleotide sequence ID" value="NZ_VOHW01000002.1"/>
</dbReference>
<gene>
    <name evidence="1" type="ORF">FSA05_04915</name>
</gene>
<reference evidence="1 2" key="1">
    <citation type="submission" date="2019-07" db="EMBL/GenBank/DDBJ databases">
        <title>Genome sequencing of Parabacteroides distasonis iSURF_7.</title>
        <authorList>
            <person name="Degefu H.N."/>
            <person name="Ruoff K.L."/>
            <person name="Price C.E."/>
            <person name="Valls R.A."/>
            <person name="O'Toole G.A."/>
        </authorList>
    </citation>
    <scope>NUCLEOTIDE SEQUENCE [LARGE SCALE GENOMIC DNA]</scope>
    <source>
        <strain evidence="1 2">CFPLTA003_1B</strain>
    </source>
</reference>
<protein>
    <submittedName>
        <fullName evidence="1">Uncharacterized protein</fullName>
    </submittedName>
</protein>
<evidence type="ECO:0000313" key="2">
    <source>
        <dbReference type="Proteomes" id="UP000315827"/>
    </source>
</evidence>